<evidence type="ECO:0000313" key="11">
    <source>
        <dbReference type="Proteomes" id="UP000242450"/>
    </source>
</evidence>
<keyword evidence="11" id="KW-1185">Reference proteome</keyword>
<evidence type="ECO:0000256" key="5">
    <source>
        <dbReference type="ARBA" id="ARBA00023136"/>
    </source>
</evidence>
<dbReference type="InterPro" id="IPR036055">
    <property type="entry name" value="LDL_receptor-like_sf"/>
</dbReference>
<keyword evidence="7" id="KW-0675">Receptor</keyword>
<dbReference type="GO" id="GO:0006898">
    <property type="term" value="P:receptor-mediated endocytosis"/>
    <property type="evidence" value="ECO:0007669"/>
    <property type="project" value="TreeGrafter"/>
</dbReference>
<dbReference type="GO" id="GO:0042562">
    <property type="term" value="F:hormone binding"/>
    <property type="evidence" value="ECO:0007669"/>
    <property type="project" value="TreeGrafter"/>
</dbReference>
<dbReference type="PROSITE" id="PS01209">
    <property type="entry name" value="LDLRA_1"/>
    <property type="match status" value="1"/>
</dbReference>
<feature type="disulfide bond" evidence="9">
    <location>
        <begin position="34"/>
        <end position="49"/>
    </location>
</feature>
<protein>
    <submittedName>
        <fullName evidence="10">Uncharacterized protein</fullName>
    </submittedName>
</protein>
<dbReference type="Gene3D" id="4.10.400.10">
    <property type="entry name" value="Low-density Lipoprotein Receptor"/>
    <property type="match status" value="2"/>
</dbReference>
<dbReference type="FunFam" id="4.10.400.10:FF:000095">
    <property type="entry name" value="Low-density lipoprotein receptor-related protein"/>
    <property type="match status" value="1"/>
</dbReference>
<comment type="subcellular location">
    <subcellularLocation>
        <location evidence="1">Membrane</location>
        <topology evidence="1">Single-pass membrane protein</topology>
    </subcellularLocation>
</comment>
<dbReference type="FunFam" id="4.10.400.10:FF:000016">
    <property type="entry name" value="Low-density lipoprotein receptor-related protein 6"/>
    <property type="match status" value="1"/>
</dbReference>
<dbReference type="GO" id="GO:0016324">
    <property type="term" value="C:apical plasma membrane"/>
    <property type="evidence" value="ECO:0007669"/>
    <property type="project" value="TreeGrafter"/>
</dbReference>
<dbReference type="OrthoDB" id="9988974at2759"/>
<keyword evidence="4" id="KW-1133">Transmembrane helix</keyword>
<organism evidence="10 11">
    <name type="scientific">Cervus elaphus hippelaphus</name>
    <name type="common">European red deer</name>
    <dbReference type="NCBI Taxonomy" id="46360"/>
    <lineage>
        <taxon>Eukaryota</taxon>
        <taxon>Metazoa</taxon>
        <taxon>Chordata</taxon>
        <taxon>Craniata</taxon>
        <taxon>Vertebrata</taxon>
        <taxon>Euteleostomi</taxon>
        <taxon>Mammalia</taxon>
        <taxon>Eutheria</taxon>
        <taxon>Laurasiatheria</taxon>
        <taxon>Artiodactyla</taxon>
        <taxon>Ruminantia</taxon>
        <taxon>Pecora</taxon>
        <taxon>Cervidae</taxon>
        <taxon>Cervinae</taxon>
        <taxon>Cervus</taxon>
    </lineage>
</organism>
<evidence type="ECO:0000256" key="6">
    <source>
        <dbReference type="ARBA" id="ARBA00023157"/>
    </source>
</evidence>
<accession>A0A212DGE9</accession>
<feature type="disulfide bond" evidence="9">
    <location>
        <begin position="71"/>
        <end position="86"/>
    </location>
</feature>
<keyword evidence="2" id="KW-0812">Transmembrane</keyword>
<dbReference type="GO" id="GO:0043235">
    <property type="term" value="C:receptor complex"/>
    <property type="evidence" value="ECO:0007669"/>
    <property type="project" value="TreeGrafter"/>
</dbReference>
<dbReference type="Proteomes" id="UP000242450">
    <property type="component" value="Chromosome 2"/>
</dbReference>
<dbReference type="EMBL" id="MKHE01000002">
    <property type="protein sequence ID" value="OWK17309.1"/>
    <property type="molecule type" value="Genomic_DNA"/>
</dbReference>
<dbReference type="AlphaFoldDB" id="A0A212DGE9"/>
<keyword evidence="6 9" id="KW-1015">Disulfide bond</keyword>
<dbReference type="PRINTS" id="PR00261">
    <property type="entry name" value="LDLRECEPTOR"/>
</dbReference>
<evidence type="ECO:0000256" key="2">
    <source>
        <dbReference type="ARBA" id="ARBA00022692"/>
    </source>
</evidence>
<evidence type="ECO:0000313" key="10">
    <source>
        <dbReference type="EMBL" id="OWK17309.1"/>
    </source>
</evidence>
<dbReference type="Pfam" id="PF00057">
    <property type="entry name" value="Ldl_recept_a"/>
    <property type="match status" value="2"/>
</dbReference>
<gene>
    <name evidence="10" type="ORF">Celaphus_00013166</name>
</gene>
<proteinExistence type="predicted"/>
<evidence type="ECO:0000256" key="7">
    <source>
        <dbReference type="ARBA" id="ARBA00023170"/>
    </source>
</evidence>
<dbReference type="PROSITE" id="PS50068">
    <property type="entry name" value="LDLRA_2"/>
    <property type="match status" value="2"/>
</dbReference>
<dbReference type="InterPro" id="IPR051221">
    <property type="entry name" value="LDLR-related"/>
</dbReference>
<dbReference type="PANTHER" id="PTHR22722">
    <property type="entry name" value="LOW-DENSITY LIPOPROTEIN RECEPTOR-RELATED PROTEIN 2-RELATED"/>
    <property type="match status" value="1"/>
</dbReference>
<name>A0A212DGE9_CEREH</name>
<evidence type="ECO:0000256" key="4">
    <source>
        <dbReference type="ARBA" id="ARBA00022989"/>
    </source>
</evidence>
<evidence type="ECO:0000256" key="3">
    <source>
        <dbReference type="ARBA" id="ARBA00022737"/>
    </source>
</evidence>
<dbReference type="PANTHER" id="PTHR22722:SF14">
    <property type="entry name" value="MEGALIN, ISOFORM A"/>
    <property type="match status" value="1"/>
</dbReference>
<evidence type="ECO:0000256" key="9">
    <source>
        <dbReference type="PROSITE-ProRule" id="PRU00124"/>
    </source>
</evidence>
<feature type="disulfide bond" evidence="9">
    <location>
        <begin position="52"/>
        <end position="64"/>
    </location>
</feature>
<dbReference type="InterPro" id="IPR002172">
    <property type="entry name" value="LDrepeatLR_classA_rpt"/>
</dbReference>
<sequence>MMAFLCPAEPPTCSPDQFACATGEIDCIPGAWRCDGFPECDDQSDEEGCPVCSAAQFPCARGQCVDLRLRCDGEADCQDRSDEADCDGRPLGLLELGLYPAAQE</sequence>
<dbReference type="SMART" id="SM00192">
    <property type="entry name" value="LDLa"/>
    <property type="match status" value="2"/>
</dbReference>
<keyword evidence="5" id="KW-0472">Membrane</keyword>
<comment type="caution">
    <text evidence="9">Lacks conserved residue(s) required for the propagation of feature annotation.</text>
</comment>
<keyword evidence="3" id="KW-0677">Repeat</keyword>
<feature type="disulfide bond" evidence="9">
    <location>
        <begin position="59"/>
        <end position="77"/>
    </location>
</feature>
<dbReference type="InterPro" id="IPR023415">
    <property type="entry name" value="LDLR_class-A_CS"/>
</dbReference>
<comment type="caution">
    <text evidence="10">The sequence shown here is derived from an EMBL/GenBank/DDBJ whole genome shotgun (WGS) entry which is preliminary data.</text>
</comment>
<evidence type="ECO:0000256" key="8">
    <source>
        <dbReference type="ARBA" id="ARBA00023180"/>
    </source>
</evidence>
<reference evidence="10 11" key="1">
    <citation type="journal article" date="2018" name="Mol. Genet. Genomics">
        <title>The red deer Cervus elaphus genome CerEla1.0: sequencing, annotating, genes, and chromosomes.</title>
        <authorList>
            <person name="Bana N.A."/>
            <person name="Nyiri A."/>
            <person name="Nagy J."/>
            <person name="Frank K."/>
            <person name="Nagy T."/>
            <person name="Steger V."/>
            <person name="Schiller M."/>
            <person name="Lakatos P."/>
            <person name="Sugar L."/>
            <person name="Horn P."/>
            <person name="Barta E."/>
            <person name="Orosz L."/>
        </authorList>
    </citation>
    <scope>NUCLEOTIDE SEQUENCE [LARGE SCALE GENOMIC DNA]</scope>
    <source>
        <strain evidence="10">Hungarian</strain>
    </source>
</reference>
<dbReference type="CDD" id="cd00112">
    <property type="entry name" value="LDLa"/>
    <property type="match status" value="2"/>
</dbReference>
<keyword evidence="8" id="KW-0325">Glycoprotein</keyword>
<dbReference type="SUPFAM" id="SSF57424">
    <property type="entry name" value="LDL receptor-like module"/>
    <property type="match status" value="2"/>
</dbReference>
<evidence type="ECO:0000256" key="1">
    <source>
        <dbReference type="ARBA" id="ARBA00004167"/>
    </source>
</evidence>